<keyword evidence="8" id="KW-1185">Reference proteome</keyword>
<comment type="caution">
    <text evidence="7">The sequence shown here is derived from an EMBL/GenBank/DDBJ whole genome shotgun (WGS) entry which is preliminary data.</text>
</comment>
<evidence type="ECO:0000256" key="1">
    <source>
        <dbReference type="ARBA" id="ARBA00007967"/>
    </source>
</evidence>
<reference evidence="7 8" key="1">
    <citation type="journal article" date="2021" name="Comput. Struct. Biotechnol. J.">
        <title>De novo genome assembly of the potent medicinal plant Rehmannia glutinosa using nanopore technology.</title>
        <authorList>
            <person name="Ma L."/>
            <person name="Dong C."/>
            <person name="Song C."/>
            <person name="Wang X."/>
            <person name="Zheng X."/>
            <person name="Niu Y."/>
            <person name="Chen S."/>
            <person name="Feng W."/>
        </authorList>
    </citation>
    <scope>NUCLEOTIDE SEQUENCE [LARGE SCALE GENOMIC DNA]</scope>
    <source>
        <strain evidence="7">DH-2019</strain>
    </source>
</reference>
<dbReference type="SUPFAM" id="SSF53335">
    <property type="entry name" value="S-adenosyl-L-methionine-dependent methyltransferases"/>
    <property type="match status" value="1"/>
</dbReference>
<feature type="region of interest" description="Disordered" evidence="6">
    <location>
        <begin position="352"/>
        <end position="371"/>
    </location>
</feature>
<evidence type="ECO:0000313" key="8">
    <source>
        <dbReference type="Proteomes" id="UP001318860"/>
    </source>
</evidence>
<dbReference type="PANTHER" id="PTHR31009">
    <property type="entry name" value="S-ADENOSYL-L-METHIONINE:CARBOXYL METHYLTRANSFERASE FAMILY PROTEIN"/>
    <property type="match status" value="1"/>
</dbReference>
<keyword evidence="3" id="KW-0808">Transferase</keyword>
<gene>
    <name evidence="7" type="ORF">DH2020_015965</name>
</gene>
<accession>A0ABR0WU54</accession>
<evidence type="ECO:0000256" key="2">
    <source>
        <dbReference type="ARBA" id="ARBA00022603"/>
    </source>
</evidence>
<dbReference type="InterPro" id="IPR029063">
    <property type="entry name" value="SAM-dependent_MTases_sf"/>
</dbReference>
<sequence>MMGGDGPNSYAQNSEYQKQLLVSAEDLIHDLIHEHLDTENPTFNNSNSTIRIADFGCSVGPNAFFAVDNIISAVEDKYKSNQNHPEFQVFFNDLIDNDFNTLFRNLPTSRKYFASGSPGSFYGRLFPKATLHFAHCSTALHWLSRIPVEVTEKNSIAWNKGRVHYSGAGKEVKEAYSSQYKEDFETFLSARADELVDGGLMVLVILGFPDGALLCESSIGLTFDMLGSCFQEMAKMGKISEEKVDSFNLPFYYPSPSELKAMIEANGLFNIVRIAKLASPMRAKPDPQILTSHLKAVIGVLVEEHFGNGMMIEELFRLQFEKMVESPVLFDGKLWKEANYFVFLKRNARSGSPQQKFQKSKRKTKSSHIMR</sequence>
<organism evidence="7 8">
    <name type="scientific">Rehmannia glutinosa</name>
    <name type="common">Chinese foxglove</name>
    <dbReference type="NCBI Taxonomy" id="99300"/>
    <lineage>
        <taxon>Eukaryota</taxon>
        <taxon>Viridiplantae</taxon>
        <taxon>Streptophyta</taxon>
        <taxon>Embryophyta</taxon>
        <taxon>Tracheophyta</taxon>
        <taxon>Spermatophyta</taxon>
        <taxon>Magnoliopsida</taxon>
        <taxon>eudicotyledons</taxon>
        <taxon>Gunneridae</taxon>
        <taxon>Pentapetalae</taxon>
        <taxon>asterids</taxon>
        <taxon>lamiids</taxon>
        <taxon>Lamiales</taxon>
        <taxon>Orobanchaceae</taxon>
        <taxon>Rehmannieae</taxon>
        <taxon>Rehmannia</taxon>
    </lineage>
</organism>
<comment type="similarity">
    <text evidence="1">Belongs to the methyltransferase superfamily. Type-7 methyltransferase family.</text>
</comment>
<evidence type="ECO:0000256" key="3">
    <source>
        <dbReference type="ARBA" id="ARBA00022679"/>
    </source>
</evidence>
<keyword evidence="2" id="KW-0489">Methyltransferase</keyword>
<dbReference type="Proteomes" id="UP001318860">
    <property type="component" value="Unassembled WGS sequence"/>
</dbReference>
<dbReference type="Gene3D" id="3.40.50.150">
    <property type="entry name" value="Vaccinia Virus protein VP39"/>
    <property type="match status" value="1"/>
</dbReference>
<evidence type="ECO:0008006" key="9">
    <source>
        <dbReference type="Google" id="ProtNLM"/>
    </source>
</evidence>
<dbReference type="EMBL" id="JABTTQ020000008">
    <property type="protein sequence ID" value="KAK6151033.1"/>
    <property type="molecule type" value="Genomic_DNA"/>
</dbReference>
<evidence type="ECO:0000256" key="4">
    <source>
        <dbReference type="ARBA" id="ARBA00022723"/>
    </source>
</evidence>
<evidence type="ECO:0000256" key="5">
    <source>
        <dbReference type="ARBA" id="ARBA00022842"/>
    </source>
</evidence>
<protein>
    <recommendedName>
        <fullName evidence="9">S-adenosylmethionine-dependent methyltransferase</fullName>
    </recommendedName>
</protein>
<dbReference type="Gene3D" id="1.10.1200.270">
    <property type="entry name" value="Methyltransferase, alpha-helical capping domain"/>
    <property type="match status" value="1"/>
</dbReference>
<dbReference type="InterPro" id="IPR005299">
    <property type="entry name" value="MeTrfase_7"/>
</dbReference>
<name>A0ABR0WU54_REHGL</name>
<keyword evidence="5" id="KW-0460">Magnesium</keyword>
<feature type="compositionally biased region" description="Basic residues" evidence="6">
    <location>
        <begin position="358"/>
        <end position="371"/>
    </location>
</feature>
<proteinExistence type="inferred from homology"/>
<evidence type="ECO:0000313" key="7">
    <source>
        <dbReference type="EMBL" id="KAK6151033.1"/>
    </source>
</evidence>
<keyword evidence="4" id="KW-0479">Metal-binding</keyword>
<dbReference type="InterPro" id="IPR042086">
    <property type="entry name" value="MeTrfase_capping"/>
</dbReference>
<evidence type="ECO:0000256" key="6">
    <source>
        <dbReference type="SAM" id="MobiDB-lite"/>
    </source>
</evidence>
<dbReference type="Pfam" id="PF03492">
    <property type="entry name" value="Methyltransf_7"/>
    <property type="match status" value="1"/>
</dbReference>